<comment type="caution">
    <text evidence="7">The sequence shown here is derived from an EMBL/GenBank/DDBJ whole genome shotgun (WGS) entry which is preliminary data.</text>
</comment>
<accession>A0A1B7SFR8</accession>
<evidence type="ECO:0000256" key="1">
    <source>
        <dbReference type="ARBA" id="ARBA00004370"/>
    </source>
</evidence>
<dbReference type="AlphaFoldDB" id="A0A1B7SFR8"/>
<dbReference type="RefSeq" id="XP_018210275.1">
    <property type="nucleotide sequence ID" value="XM_018353074.1"/>
</dbReference>
<name>A0A1B7SFR8_9ASCO</name>
<evidence type="ECO:0000256" key="5">
    <source>
        <dbReference type="ARBA" id="ARBA00023136"/>
    </source>
</evidence>
<comment type="subcellular location">
    <subcellularLocation>
        <location evidence="1">Membrane</location>
    </subcellularLocation>
</comment>
<evidence type="ECO:0000259" key="6">
    <source>
        <dbReference type="Pfam" id="PF01490"/>
    </source>
</evidence>
<keyword evidence="8" id="KW-1185">Reference proteome</keyword>
<feature type="domain" description="Amino acid transporter transmembrane" evidence="6">
    <location>
        <begin position="77"/>
        <end position="445"/>
    </location>
</feature>
<dbReference type="InterPro" id="IPR013057">
    <property type="entry name" value="AA_transpt_TM"/>
</dbReference>
<evidence type="ECO:0000256" key="4">
    <source>
        <dbReference type="ARBA" id="ARBA00022989"/>
    </source>
</evidence>
<gene>
    <name evidence="7" type="ORF">OGATHE_004159</name>
</gene>
<keyword evidence="5" id="KW-0472">Membrane</keyword>
<dbReference type="Pfam" id="PF01490">
    <property type="entry name" value="Aa_trans"/>
    <property type="match status" value="1"/>
</dbReference>
<organism evidence="7 8">
    <name type="scientific">Ogataea polymorpha</name>
    <dbReference type="NCBI Taxonomy" id="460523"/>
    <lineage>
        <taxon>Eukaryota</taxon>
        <taxon>Fungi</taxon>
        <taxon>Dikarya</taxon>
        <taxon>Ascomycota</taxon>
        <taxon>Saccharomycotina</taxon>
        <taxon>Pichiomycetes</taxon>
        <taxon>Pichiales</taxon>
        <taxon>Pichiaceae</taxon>
        <taxon>Ogataea</taxon>
    </lineage>
</organism>
<dbReference type="PANTHER" id="PTHR48017">
    <property type="entry name" value="OS05G0424000 PROTEIN-RELATED"/>
    <property type="match status" value="1"/>
</dbReference>
<evidence type="ECO:0000256" key="2">
    <source>
        <dbReference type="ARBA" id="ARBA00022448"/>
    </source>
</evidence>
<reference evidence="7" key="2">
    <citation type="submission" date="2021-01" db="EMBL/GenBank/DDBJ databases">
        <authorList>
            <person name="Schikora-Tamarit M.A."/>
        </authorList>
    </citation>
    <scope>NUCLEOTIDE SEQUENCE</scope>
    <source>
        <strain evidence="7">NCAIM Y.01608</strain>
    </source>
</reference>
<dbReference type="EMBL" id="JAEUBD010001178">
    <property type="protein sequence ID" value="KAH3665343.1"/>
    <property type="molecule type" value="Genomic_DNA"/>
</dbReference>
<reference evidence="7" key="1">
    <citation type="journal article" date="2021" name="Open Biol.">
        <title>Shared evolutionary footprints suggest mitochondrial oxidative damage underlies multiple complex I losses in fungi.</title>
        <authorList>
            <person name="Schikora-Tamarit M.A."/>
            <person name="Marcet-Houben M."/>
            <person name="Nosek J."/>
            <person name="Gabaldon T."/>
        </authorList>
    </citation>
    <scope>NUCLEOTIDE SEQUENCE</scope>
    <source>
        <strain evidence="7">NCAIM Y.01608</strain>
    </source>
</reference>
<keyword evidence="4" id="KW-1133">Transmembrane helix</keyword>
<evidence type="ECO:0000313" key="7">
    <source>
        <dbReference type="EMBL" id="KAH3665343.1"/>
    </source>
</evidence>
<dbReference type="Proteomes" id="UP000788993">
    <property type="component" value="Unassembled WGS sequence"/>
</dbReference>
<keyword evidence="2" id="KW-0813">Transport</keyword>
<dbReference type="GO" id="GO:0016020">
    <property type="term" value="C:membrane"/>
    <property type="evidence" value="ECO:0007669"/>
    <property type="project" value="UniProtKB-SubCell"/>
</dbReference>
<evidence type="ECO:0000313" key="8">
    <source>
        <dbReference type="Proteomes" id="UP000788993"/>
    </source>
</evidence>
<protein>
    <recommendedName>
        <fullName evidence="6">Amino acid transporter transmembrane domain-containing protein</fullName>
    </recommendedName>
</protein>
<sequence>MKTQVRVSTQTVEPAAVPLVTRLFYAQRYIEKQYQEVKNEAHLRWWNQWIYRTLKIESLEPASEYTTWKDDSLAERNSHWLACAGLLTTEIMGAMLVPQSMSYLGYVPGNIMLFVFFGFALVAGGLVWWLFILFDSPEYPIRTFADIAELLGGRTWRHLLVFLQVVAMILTSATIIIGAAEGLEIMRDQRVCFCGLVVLLCGVQAIIGHLKQLKQLGNLCVWISVINYICLFAQLGFFKEPNWDNAKAVLGLDRGEVHSYAVAPQDFVSRLVSVTSLSYVFAGLLVFPEILAEMRRPWDFWKSMLLAQVCILATYLLYGNFVYARQGQFSNSPAALGIANIAALRGFGFVTFVTGFVQATFYGHLSAKVVYKNYLPEIFKNLRFNSVRGTLLWSATTCLVWIVIFLISAGVPNVMAVAAFTSALTMIPLTYMFPYLFNVWALCVKTNAENIICYDAVAMKTEGYEHKPKKYIKAGIRAHKRHSGVFLSILALASVFAVMGIAGSIGYMVYVFANTSAESFSCKSPI</sequence>
<proteinExistence type="predicted"/>
<evidence type="ECO:0000256" key="3">
    <source>
        <dbReference type="ARBA" id="ARBA00022692"/>
    </source>
</evidence>
<keyword evidence="3" id="KW-0812">Transmembrane</keyword>